<accession>A0A1F6DK67</accession>
<proteinExistence type="predicted"/>
<name>A0A1F6DK67_9BACT</name>
<dbReference type="Proteomes" id="UP000176511">
    <property type="component" value="Unassembled WGS sequence"/>
</dbReference>
<reference evidence="1 2" key="1">
    <citation type="journal article" date="2016" name="Nat. Commun.">
        <title>Thousands of microbial genomes shed light on interconnected biogeochemical processes in an aquifer system.</title>
        <authorList>
            <person name="Anantharaman K."/>
            <person name="Brown C.T."/>
            <person name="Hug L.A."/>
            <person name="Sharon I."/>
            <person name="Castelle C.J."/>
            <person name="Probst A.J."/>
            <person name="Thomas B.C."/>
            <person name="Singh A."/>
            <person name="Wilkins M.J."/>
            <person name="Karaoz U."/>
            <person name="Brodie E.L."/>
            <person name="Williams K.H."/>
            <person name="Hubbard S.S."/>
            <person name="Banfield J.F."/>
        </authorList>
    </citation>
    <scope>NUCLEOTIDE SEQUENCE [LARGE SCALE GENOMIC DNA]</scope>
</reference>
<protein>
    <submittedName>
        <fullName evidence="1">Uncharacterized protein</fullName>
    </submittedName>
</protein>
<sequence length="190" mass="21880">MEPIRFSDVVFTDKNHVLYPGTQRVVDAGYFMGTYVPFNPSKLVYVQYDAKDLGVSFTCPENFVFTSVLGFRLTVSLRPQLYTEHPRVHTIYTNDFGEASQFRIERERIDRLGIESWESYIASFGPSEETVVVDGSAASKYVYPDSSGYGDHVIYFIKRGKYMYTISYENQINLTPEFDKILASIEFTEE</sequence>
<dbReference type="EMBL" id="MFLE01000014">
    <property type="protein sequence ID" value="OGG61821.1"/>
    <property type="molecule type" value="Genomic_DNA"/>
</dbReference>
<dbReference type="AlphaFoldDB" id="A0A1F6DK67"/>
<evidence type="ECO:0000313" key="2">
    <source>
        <dbReference type="Proteomes" id="UP000176511"/>
    </source>
</evidence>
<gene>
    <name evidence="1" type="ORF">A3C87_00285</name>
</gene>
<evidence type="ECO:0000313" key="1">
    <source>
        <dbReference type="EMBL" id="OGG61821.1"/>
    </source>
</evidence>
<organism evidence="1 2">
    <name type="scientific">Candidatus Kaiserbacteria bacterium RIFCSPHIGHO2_02_FULL_49_34</name>
    <dbReference type="NCBI Taxonomy" id="1798491"/>
    <lineage>
        <taxon>Bacteria</taxon>
        <taxon>Candidatus Kaiseribacteriota</taxon>
    </lineage>
</organism>
<comment type="caution">
    <text evidence="1">The sequence shown here is derived from an EMBL/GenBank/DDBJ whole genome shotgun (WGS) entry which is preliminary data.</text>
</comment>